<keyword evidence="5 7" id="KW-1133">Transmembrane helix</keyword>
<evidence type="ECO:0000256" key="7">
    <source>
        <dbReference type="SAM" id="Phobius"/>
    </source>
</evidence>
<feature type="transmembrane region" description="Helical" evidence="7">
    <location>
        <begin position="47"/>
        <end position="68"/>
    </location>
</feature>
<keyword evidence="2" id="KW-0813">Transport</keyword>
<protein>
    <submittedName>
        <fullName evidence="9">Putative tartrate transporter</fullName>
    </submittedName>
</protein>
<dbReference type="Proteomes" id="UP000077407">
    <property type="component" value="Unassembled WGS sequence"/>
</dbReference>
<feature type="transmembrane region" description="Helical" evidence="7">
    <location>
        <begin position="172"/>
        <end position="192"/>
    </location>
</feature>
<evidence type="ECO:0000256" key="1">
    <source>
        <dbReference type="ARBA" id="ARBA00004651"/>
    </source>
</evidence>
<keyword evidence="4 7" id="KW-0812">Transmembrane</keyword>
<feature type="transmembrane region" description="Helical" evidence="7">
    <location>
        <begin position="247"/>
        <end position="265"/>
    </location>
</feature>
<dbReference type="PIRSF" id="PIRSF002808">
    <property type="entry name" value="Hexose_phosphate_transp"/>
    <property type="match status" value="1"/>
</dbReference>
<gene>
    <name evidence="9" type="primary">ttuB_4</name>
    <name evidence="9" type="ORF">WY13_02500</name>
</gene>
<feature type="transmembrane region" description="Helical" evidence="7">
    <location>
        <begin position="306"/>
        <end position="325"/>
    </location>
</feature>
<dbReference type="InterPro" id="IPR011701">
    <property type="entry name" value="MFS"/>
</dbReference>
<keyword evidence="6 7" id="KW-0472">Membrane</keyword>
<reference evidence="9 10" key="1">
    <citation type="journal article" date="2015" name="Biotechnol. Bioeng.">
        <title>Genome sequence and phenotypic characterization of Caulobacter segnis.</title>
        <authorList>
            <person name="Patel S."/>
            <person name="Fletcher B."/>
            <person name="Scott D.C."/>
            <person name="Ely B."/>
        </authorList>
    </citation>
    <scope>NUCLEOTIDE SEQUENCE [LARGE SCALE GENOMIC DNA]</scope>
    <source>
        <strain evidence="9 10">ERI-2</strain>
    </source>
</reference>
<dbReference type="EMBL" id="LITT01000028">
    <property type="protein sequence ID" value="OAA85761.1"/>
    <property type="molecule type" value="Genomic_DNA"/>
</dbReference>
<dbReference type="InterPro" id="IPR000849">
    <property type="entry name" value="Sugar_P_transporter"/>
</dbReference>
<feature type="transmembrane region" description="Helical" evidence="7">
    <location>
        <begin position="369"/>
        <end position="390"/>
    </location>
</feature>
<feature type="transmembrane region" description="Helical" evidence="7">
    <location>
        <begin position="146"/>
        <end position="166"/>
    </location>
</feature>
<dbReference type="InterPro" id="IPR020846">
    <property type="entry name" value="MFS_dom"/>
</dbReference>
<comment type="caution">
    <text evidence="9">The sequence shown here is derived from an EMBL/GenBank/DDBJ whole genome shotgun (WGS) entry which is preliminary data.</text>
</comment>
<feature type="transmembrane region" description="Helical" evidence="7">
    <location>
        <begin position="331"/>
        <end position="348"/>
    </location>
</feature>
<comment type="subcellular location">
    <subcellularLocation>
        <location evidence="1">Cell membrane</location>
        <topology evidence="1">Multi-pass membrane protein</topology>
    </subcellularLocation>
</comment>
<dbReference type="SUPFAM" id="SSF103473">
    <property type="entry name" value="MFS general substrate transporter"/>
    <property type="match status" value="1"/>
</dbReference>
<evidence type="ECO:0000256" key="5">
    <source>
        <dbReference type="ARBA" id="ARBA00022989"/>
    </source>
</evidence>
<sequence>MSYVNDKKIPNERWKHIIPPCILVYIVAFMDRTNISFAIAGGMDKTLGMTSTIAGLVSGIFFVGYMILQIPGGNYAEKKSAKKFISISLIAWAVLSVASGFVTSIWQLLILRFLLGVGEGGVWPAVLVIISHWFPNEERGRANGFFMMNFAIASIITGPISGWIISFSSWRWVFIIEGCLALILILIWYPLISDRPENAKWISEEEKDWIINSLKEEQSKIKSSNKTSNGGNGIYTNLELWKLTSSYFCYQVGIYGFFLWLPTLIKQLTNSGISKIGILSIFPYIGTLFGIWIFSVLSDKTMNRKLFTALPMLGLAISLFLSVQFKNNMRVSYGFLILCGFFLQGYNSSFWSMPPLIFSSDEAGGARGFINALGNLGGFIGPYFVGWLTVAVNSNVSIYFLTISIIIGCLINASIKFDKKTNSNILSGSKNC</sequence>
<feature type="transmembrane region" description="Helical" evidence="7">
    <location>
        <begin position="89"/>
        <end position="107"/>
    </location>
</feature>
<evidence type="ECO:0000256" key="2">
    <source>
        <dbReference type="ARBA" id="ARBA00022448"/>
    </source>
</evidence>
<dbReference type="PATRIC" id="fig|1538.10.peg.2873"/>
<accession>A0A168N4N2</accession>
<feature type="domain" description="Major facilitator superfamily (MFS) profile" evidence="8">
    <location>
        <begin position="17"/>
        <end position="420"/>
    </location>
</feature>
<dbReference type="Pfam" id="PF07690">
    <property type="entry name" value="MFS_1"/>
    <property type="match status" value="1"/>
</dbReference>
<dbReference type="RefSeq" id="WP_063555908.1">
    <property type="nucleotide sequence ID" value="NZ_LITT01000028.1"/>
</dbReference>
<dbReference type="AlphaFoldDB" id="A0A168N4N2"/>
<evidence type="ECO:0000256" key="4">
    <source>
        <dbReference type="ARBA" id="ARBA00022692"/>
    </source>
</evidence>
<dbReference type="Gene3D" id="1.20.1250.20">
    <property type="entry name" value="MFS general substrate transporter like domains"/>
    <property type="match status" value="2"/>
</dbReference>
<evidence type="ECO:0000256" key="3">
    <source>
        <dbReference type="ARBA" id="ARBA00022475"/>
    </source>
</evidence>
<dbReference type="InterPro" id="IPR050382">
    <property type="entry name" value="MFS_Na/Anion_cotransporter"/>
</dbReference>
<evidence type="ECO:0000313" key="10">
    <source>
        <dbReference type="Proteomes" id="UP000077407"/>
    </source>
</evidence>
<feature type="transmembrane region" description="Helical" evidence="7">
    <location>
        <begin position="396"/>
        <end position="415"/>
    </location>
</feature>
<dbReference type="OrthoDB" id="9766638at2"/>
<name>A0A168N4N2_9CLOT</name>
<dbReference type="GO" id="GO:0005886">
    <property type="term" value="C:plasma membrane"/>
    <property type="evidence" value="ECO:0007669"/>
    <property type="project" value="UniProtKB-SubCell"/>
</dbReference>
<dbReference type="PANTHER" id="PTHR11662">
    <property type="entry name" value="SOLUTE CARRIER FAMILY 17"/>
    <property type="match status" value="1"/>
</dbReference>
<keyword evidence="3" id="KW-1003">Cell membrane</keyword>
<feature type="transmembrane region" description="Helical" evidence="7">
    <location>
        <begin position="113"/>
        <end position="134"/>
    </location>
</feature>
<proteinExistence type="predicted"/>
<dbReference type="CDD" id="cd17319">
    <property type="entry name" value="MFS_ExuT_GudP_like"/>
    <property type="match status" value="1"/>
</dbReference>
<dbReference type="PANTHER" id="PTHR11662:SF399">
    <property type="entry name" value="FI19708P1-RELATED"/>
    <property type="match status" value="1"/>
</dbReference>
<evidence type="ECO:0000256" key="6">
    <source>
        <dbReference type="ARBA" id="ARBA00023136"/>
    </source>
</evidence>
<dbReference type="InterPro" id="IPR036259">
    <property type="entry name" value="MFS_trans_sf"/>
</dbReference>
<dbReference type="PROSITE" id="PS50850">
    <property type="entry name" value="MFS"/>
    <property type="match status" value="1"/>
</dbReference>
<dbReference type="GO" id="GO:0022857">
    <property type="term" value="F:transmembrane transporter activity"/>
    <property type="evidence" value="ECO:0007669"/>
    <property type="project" value="InterPro"/>
</dbReference>
<organism evidence="9 10">
    <name type="scientific">Clostridium ljungdahlii</name>
    <dbReference type="NCBI Taxonomy" id="1538"/>
    <lineage>
        <taxon>Bacteria</taxon>
        <taxon>Bacillati</taxon>
        <taxon>Bacillota</taxon>
        <taxon>Clostridia</taxon>
        <taxon>Eubacteriales</taxon>
        <taxon>Clostridiaceae</taxon>
        <taxon>Clostridium</taxon>
    </lineage>
</organism>
<evidence type="ECO:0000259" key="8">
    <source>
        <dbReference type="PROSITE" id="PS50850"/>
    </source>
</evidence>
<evidence type="ECO:0000313" key="9">
    <source>
        <dbReference type="EMBL" id="OAA85761.1"/>
    </source>
</evidence>
<feature type="transmembrane region" description="Helical" evidence="7">
    <location>
        <begin position="277"/>
        <end position="294"/>
    </location>
</feature>